<dbReference type="Proteomes" id="UP000010474">
    <property type="component" value="Chromosome"/>
</dbReference>
<keyword evidence="2" id="KW-1185">Reference proteome</keyword>
<dbReference type="Gene3D" id="3.40.1460.10">
    <property type="entry name" value="Nuclease A inhibitor-like"/>
    <property type="match status" value="2"/>
</dbReference>
<dbReference type="EMBL" id="CP003659">
    <property type="protein sequence ID" value="AFZ56550.1"/>
    <property type="molecule type" value="Genomic_DNA"/>
</dbReference>
<accession>K9ZDV1</accession>
<sequence length="389" mass="43941">MPSHTIRFDDGKYDYIMTITLADCTVSITTDGVGFNARTFETHELATEAEALEFYETTIRRENPSYQPPTDSLSTEVEEEEEEEEFEPLTFDFDLNEQNLATDELVNRLAVVLPGLEIYESESSGYPFKTFVCKVEDQGEFTIDKLLLAEGFMQPIAWDNFLADVITNSSNLTSNLALEANLNPEEIAHKCRMLETTLQSQCKNIAVYKIMHFDPLLAGEKIDEFHIIVGETHDGNWVGISPQIGSIEDIRTDTERLPIYTDFTPSSSTQTLINTLPTIVNGLEFATTPNTTNREFYLTSANSQEQTIYQLVDAIDFVITCNFAPFGSVAEYEDREFFRYIHPLDQLLQLNLTNLREYVIGSYSLYHLYSIGNTNSGDAVGVSTVAVWT</sequence>
<name>K9ZDV1_ANACC</name>
<evidence type="ECO:0000313" key="1">
    <source>
        <dbReference type="EMBL" id="AFZ56550.1"/>
    </source>
</evidence>
<dbReference type="Pfam" id="PF07924">
    <property type="entry name" value="NuiA"/>
    <property type="match status" value="1"/>
</dbReference>
<reference evidence="2" key="1">
    <citation type="journal article" date="2013" name="Proc. Natl. Acad. Sci. U.S.A.">
        <title>Improving the coverage of the cyanobacterial phylum using diversity-driven genome sequencing.</title>
        <authorList>
            <person name="Shih P.M."/>
            <person name="Wu D."/>
            <person name="Latifi A."/>
            <person name="Axen S.D."/>
            <person name="Fewer D.P."/>
            <person name="Talla E."/>
            <person name="Calteau A."/>
            <person name="Cai F."/>
            <person name="Tandeau de Marsac N."/>
            <person name="Rippka R."/>
            <person name="Herdman M."/>
            <person name="Sivonen K."/>
            <person name="Coursin T."/>
            <person name="Laurent T."/>
            <person name="Goodwin L."/>
            <person name="Nolan M."/>
            <person name="Davenport K.W."/>
            <person name="Han C.S."/>
            <person name="Rubin E.M."/>
            <person name="Eisen J.A."/>
            <person name="Woyke T."/>
            <person name="Gugger M."/>
            <person name="Kerfeld C.A."/>
        </authorList>
    </citation>
    <scope>NUCLEOTIDE SEQUENCE [LARGE SCALE GENOMIC DNA]</scope>
    <source>
        <strain evidence="2">ATCC 27899 / PCC 7122</strain>
    </source>
</reference>
<dbReference type="PATRIC" id="fig|272123.3.peg.1067"/>
<dbReference type="OrthoDB" id="574253at2"/>
<evidence type="ECO:0000313" key="2">
    <source>
        <dbReference type="Proteomes" id="UP000010474"/>
    </source>
</evidence>
<organism evidence="1 2">
    <name type="scientific">Anabaena cylindrica (strain ATCC 27899 / PCC 7122)</name>
    <dbReference type="NCBI Taxonomy" id="272123"/>
    <lineage>
        <taxon>Bacteria</taxon>
        <taxon>Bacillati</taxon>
        <taxon>Cyanobacteriota</taxon>
        <taxon>Cyanophyceae</taxon>
        <taxon>Nostocales</taxon>
        <taxon>Nostocaceae</taxon>
        <taxon>Anabaena</taxon>
    </lineage>
</organism>
<protein>
    <submittedName>
        <fullName evidence="1">Uncharacterized protein</fullName>
    </submittedName>
</protein>
<dbReference type="eggNOG" id="COG1357">
    <property type="taxonomic scope" value="Bacteria"/>
</dbReference>
<dbReference type="HOGENOM" id="CLU_709115_0_0_3"/>
<proteinExistence type="predicted"/>
<gene>
    <name evidence="1" type="ordered locus">Anacy_0975</name>
</gene>
<dbReference type="KEGG" id="acy:Anacy_0975"/>
<dbReference type="AlphaFoldDB" id="K9ZDV1"/>
<dbReference type="InterPro" id="IPR012489">
    <property type="entry name" value="NucleaseA_inhib-like"/>
</dbReference>